<feature type="binding site" evidence="22">
    <location>
        <position position="70"/>
    </location>
    <ligand>
        <name>ATP</name>
        <dbReference type="ChEBI" id="CHEBI:30616"/>
    </ligand>
</feature>
<evidence type="ECO:0000313" key="25">
    <source>
        <dbReference type="EMBL" id="KZD24736.1"/>
    </source>
</evidence>
<keyword evidence="19 24" id="KW-1208">Phospholipid metabolism</keyword>
<protein>
    <recommendedName>
        <fullName evidence="4 24">Diacylglycerol kinase</fullName>
        <ecNumber evidence="3 24">2.7.1.107</ecNumber>
    </recommendedName>
</protein>
<evidence type="ECO:0000256" key="12">
    <source>
        <dbReference type="ARBA" id="ARBA00022777"/>
    </source>
</evidence>
<keyword evidence="26" id="KW-1185">Reference proteome</keyword>
<comment type="cofactor">
    <cofactor evidence="23">
        <name>Mg(2+)</name>
        <dbReference type="ChEBI" id="CHEBI:18420"/>
    </cofactor>
    <text evidence="23">Mn(2+), Zn(2+), Cd(2+) and Co(2+) support activity to lesser extents.</text>
</comment>
<feature type="binding site" evidence="21">
    <location>
        <begin position="7"/>
        <end position="12"/>
    </location>
    <ligand>
        <name>substrate</name>
    </ligand>
</feature>
<keyword evidence="5" id="KW-1003">Cell membrane</keyword>
<dbReference type="GO" id="GO:0006654">
    <property type="term" value="P:phosphatidic acid biosynthetic process"/>
    <property type="evidence" value="ECO:0007669"/>
    <property type="project" value="InterPro"/>
</dbReference>
<gene>
    <name evidence="25" type="ORF">A4A58_20530</name>
</gene>
<accession>A0A164AFM8</accession>
<feature type="transmembrane region" description="Helical" evidence="24">
    <location>
        <begin position="52"/>
        <end position="69"/>
    </location>
</feature>
<keyword evidence="7 24" id="KW-0997">Cell inner membrane</keyword>
<keyword evidence="17 24" id="KW-0472">Membrane</keyword>
<feature type="binding site" evidence="21">
    <location>
        <position position="3"/>
    </location>
    <ligand>
        <name>substrate</name>
    </ligand>
</feature>
<feature type="active site" description="Proton acceptor" evidence="20">
    <location>
        <position position="63"/>
    </location>
</feature>
<evidence type="ECO:0000256" key="3">
    <source>
        <dbReference type="ARBA" id="ARBA00012133"/>
    </source>
</evidence>
<dbReference type="GO" id="GO:0005886">
    <property type="term" value="C:plasma membrane"/>
    <property type="evidence" value="ECO:0007669"/>
    <property type="project" value="UniProtKB-SubCell"/>
</dbReference>
<dbReference type="Gene3D" id="1.10.287.3610">
    <property type="match status" value="1"/>
</dbReference>
<evidence type="ECO:0000256" key="4">
    <source>
        <dbReference type="ARBA" id="ARBA00017575"/>
    </source>
</evidence>
<feature type="transmembrane region" description="Helical" evidence="24">
    <location>
        <begin position="90"/>
        <end position="109"/>
    </location>
</feature>
<dbReference type="Pfam" id="PF01219">
    <property type="entry name" value="DAGK_prokar"/>
    <property type="match status" value="1"/>
</dbReference>
<evidence type="ECO:0000256" key="15">
    <source>
        <dbReference type="ARBA" id="ARBA00022989"/>
    </source>
</evidence>
<comment type="similarity">
    <text evidence="2 24">Belongs to the bacterial diacylglycerol kinase family.</text>
</comment>
<evidence type="ECO:0000256" key="7">
    <source>
        <dbReference type="ARBA" id="ARBA00022519"/>
    </source>
</evidence>
<evidence type="ECO:0000256" key="17">
    <source>
        <dbReference type="ARBA" id="ARBA00023136"/>
    </source>
</evidence>
<proteinExistence type="inferred from homology"/>
<keyword evidence="16 24" id="KW-0443">Lipid metabolism</keyword>
<evidence type="ECO:0000313" key="26">
    <source>
        <dbReference type="Proteomes" id="UP000076574"/>
    </source>
</evidence>
<feature type="binding site" evidence="22">
    <location>
        <position position="22"/>
    </location>
    <ligand>
        <name>ATP</name>
        <dbReference type="ChEBI" id="CHEBI:30616"/>
    </ligand>
</feature>
<evidence type="ECO:0000256" key="13">
    <source>
        <dbReference type="ARBA" id="ARBA00022840"/>
    </source>
</evidence>
<evidence type="ECO:0000256" key="10">
    <source>
        <dbReference type="ARBA" id="ARBA00022723"/>
    </source>
</evidence>
<evidence type="ECO:0000256" key="18">
    <source>
        <dbReference type="ARBA" id="ARBA00023209"/>
    </source>
</evidence>
<evidence type="ECO:0000256" key="24">
    <source>
        <dbReference type="RuleBase" id="RU363065"/>
    </source>
</evidence>
<feature type="binding site" evidence="22">
    <location>
        <position position="3"/>
    </location>
    <ligand>
        <name>ATP</name>
        <dbReference type="ChEBI" id="CHEBI:30616"/>
    </ligand>
</feature>
<feature type="binding site" evidence="21">
    <location>
        <position position="63"/>
    </location>
    <ligand>
        <name>substrate</name>
    </ligand>
</feature>
<keyword evidence="10 23" id="KW-0479">Metal-binding</keyword>
<evidence type="ECO:0000256" key="20">
    <source>
        <dbReference type="PIRSR" id="PIRSR600829-1"/>
    </source>
</evidence>
<organism evidence="25 26">
    <name type="scientific">Tardiphaga robiniae</name>
    <dbReference type="NCBI Taxonomy" id="943830"/>
    <lineage>
        <taxon>Bacteria</taxon>
        <taxon>Pseudomonadati</taxon>
        <taxon>Pseudomonadota</taxon>
        <taxon>Alphaproteobacteria</taxon>
        <taxon>Hyphomicrobiales</taxon>
        <taxon>Nitrobacteraceae</taxon>
        <taxon>Tardiphaga</taxon>
    </lineage>
</organism>
<evidence type="ECO:0000256" key="22">
    <source>
        <dbReference type="PIRSR" id="PIRSR600829-3"/>
    </source>
</evidence>
<evidence type="ECO:0000256" key="11">
    <source>
        <dbReference type="ARBA" id="ARBA00022741"/>
    </source>
</evidence>
<dbReference type="GO" id="GO:0004143">
    <property type="term" value="F:ATP-dependent diacylglycerol kinase activity"/>
    <property type="evidence" value="ECO:0007669"/>
    <property type="project" value="UniProtKB-EC"/>
</dbReference>
<dbReference type="PANTHER" id="PTHR34299">
    <property type="entry name" value="DIACYLGLYCEROL KINASE"/>
    <property type="match status" value="1"/>
</dbReference>
<dbReference type="InterPro" id="IPR036945">
    <property type="entry name" value="DAGK_sf"/>
</dbReference>
<keyword evidence="14 23" id="KW-0460">Magnesium</keyword>
<feature type="binding site" evidence="21">
    <location>
        <position position="49"/>
    </location>
    <ligand>
        <name>substrate</name>
    </ligand>
</feature>
<dbReference type="OrthoDB" id="7595530at2"/>
<keyword evidence="8 24" id="KW-0808">Transferase</keyword>
<feature type="binding site" evidence="21">
    <location>
        <begin position="24"/>
        <end position="28"/>
    </location>
    <ligand>
        <name>substrate</name>
    </ligand>
</feature>
<keyword evidence="11 22" id="KW-0547">Nucleotide-binding</keyword>
<evidence type="ECO:0000256" key="2">
    <source>
        <dbReference type="ARBA" id="ARBA00005967"/>
    </source>
</evidence>
<feature type="transmembrane region" description="Helical" evidence="24">
    <location>
        <begin position="29"/>
        <end position="46"/>
    </location>
</feature>
<dbReference type="InterPro" id="IPR033718">
    <property type="entry name" value="DAGK_prok"/>
</dbReference>
<comment type="catalytic activity">
    <reaction evidence="24">
        <text>a 1,2-diacyl-sn-glycerol + ATP = a 1,2-diacyl-sn-glycero-3-phosphate + ADP + H(+)</text>
        <dbReference type="Rhea" id="RHEA:10272"/>
        <dbReference type="ChEBI" id="CHEBI:15378"/>
        <dbReference type="ChEBI" id="CHEBI:17815"/>
        <dbReference type="ChEBI" id="CHEBI:30616"/>
        <dbReference type="ChEBI" id="CHEBI:58608"/>
        <dbReference type="ChEBI" id="CHEBI:456216"/>
        <dbReference type="EC" id="2.7.1.107"/>
    </reaction>
</comment>
<comment type="function">
    <text evidence="24">Catalyzes the ATP-dependent phosphorylation of sn-l,2-diacylglycerol (DAG) to phosphatidic acid. Involved in the recycling of diacylglycerol produced as a by-product during membrane-derived oligosaccharide (MDO) biosynthesis.</text>
</comment>
<evidence type="ECO:0000256" key="5">
    <source>
        <dbReference type="ARBA" id="ARBA00022475"/>
    </source>
</evidence>
<dbReference type="RefSeq" id="WP_068730567.1">
    <property type="nucleotide sequence ID" value="NZ_LVYV01000002.1"/>
</dbReference>
<evidence type="ECO:0000256" key="23">
    <source>
        <dbReference type="PIRSR" id="PIRSR600829-4"/>
    </source>
</evidence>
<dbReference type="AlphaFoldDB" id="A0A164AFM8"/>
<evidence type="ECO:0000256" key="8">
    <source>
        <dbReference type="ARBA" id="ARBA00022679"/>
    </source>
</evidence>
<keyword evidence="6" id="KW-0444">Lipid biosynthesis</keyword>
<feature type="binding site" evidence="22">
    <location>
        <begin position="88"/>
        <end position="89"/>
    </location>
    <ligand>
        <name>ATP</name>
        <dbReference type="ChEBI" id="CHEBI:30616"/>
    </ligand>
</feature>
<feature type="binding site" evidence="23">
    <location>
        <position position="22"/>
    </location>
    <ligand>
        <name>a divalent metal cation</name>
        <dbReference type="ChEBI" id="CHEBI:60240"/>
    </ligand>
</feature>
<keyword evidence="15 24" id="KW-1133">Transmembrane helix</keyword>
<evidence type="ECO:0000256" key="14">
    <source>
        <dbReference type="ARBA" id="ARBA00022842"/>
    </source>
</evidence>
<evidence type="ECO:0000256" key="9">
    <source>
        <dbReference type="ARBA" id="ARBA00022692"/>
    </source>
</evidence>
<evidence type="ECO:0000256" key="19">
    <source>
        <dbReference type="ARBA" id="ARBA00023264"/>
    </source>
</evidence>
<keyword evidence="9 24" id="KW-0812">Transmembrane</keyword>
<dbReference type="CDD" id="cd14264">
    <property type="entry name" value="DAGK_IM"/>
    <property type="match status" value="1"/>
</dbReference>
<evidence type="ECO:0000256" key="1">
    <source>
        <dbReference type="ARBA" id="ARBA00004429"/>
    </source>
</evidence>
<comment type="subcellular location">
    <subcellularLocation>
        <location evidence="1 24">Cell inner membrane</location>
        <topology evidence="1 24">Multi-pass membrane protein</topology>
    </subcellularLocation>
</comment>
<dbReference type="EC" id="2.7.1.107" evidence="3 24"/>
<keyword evidence="12 24" id="KW-0418">Kinase</keyword>
<feature type="binding site" evidence="21">
    <location>
        <position position="92"/>
    </location>
    <ligand>
        <name>substrate</name>
    </ligand>
</feature>
<dbReference type="GO" id="GO:0005524">
    <property type="term" value="F:ATP binding"/>
    <property type="evidence" value="ECO:0007669"/>
    <property type="project" value="UniProtKB-KW"/>
</dbReference>
<dbReference type="EMBL" id="LVYV01000002">
    <property type="protein sequence ID" value="KZD24736.1"/>
    <property type="molecule type" value="Genomic_DNA"/>
</dbReference>
<name>A0A164AFM8_9BRAD</name>
<keyword evidence="13 22" id="KW-0067">ATP-binding</keyword>
<reference evidence="25 26" key="1">
    <citation type="submission" date="2016-03" db="EMBL/GenBank/DDBJ databases">
        <title>Microsymbionts genomes from the relict species Vavilovia formosa (Stev.) Fed.</title>
        <authorList>
            <person name="Kopat V."/>
            <person name="Chirak E."/>
            <person name="Kimeklis A."/>
            <person name="Andronov E."/>
        </authorList>
    </citation>
    <scope>NUCLEOTIDE SEQUENCE [LARGE SCALE GENOMIC DNA]</scope>
    <source>
        <strain evidence="25 26">Vaf07</strain>
    </source>
</reference>
<dbReference type="Proteomes" id="UP000076574">
    <property type="component" value="Unassembled WGS sequence"/>
</dbReference>
<evidence type="ECO:0000256" key="21">
    <source>
        <dbReference type="PIRSR" id="PIRSR600829-2"/>
    </source>
</evidence>
<evidence type="ECO:0000256" key="16">
    <source>
        <dbReference type="ARBA" id="ARBA00023098"/>
    </source>
</evidence>
<comment type="caution">
    <text evidence="25">The sequence shown here is derived from an EMBL/GenBank/DDBJ whole genome shotgun (WGS) entry which is preliminary data.</text>
</comment>
<sequence>MSRLWRATINTWNGLTFATRSEQAIREELFALLLAVPLSFLIGTTAVRRLELVAVVLLLLTVELLNTAIEKLADRLTTEHDPQIGRVKDMGSAAVGVALVIAGMTWLYALGERIGLL</sequence>
<dbReference type="PANTHER" id="PTHR34299:SF1">
    <property type="entry name" value="DIACYLGLYCEROL KINASE"/>
    <property type="match status" value="1"/>
</dbReference>
<keyword evidence="18" id="KW-0594">Phospholipid biosynthesis</keyword>
<evidence type="ECO:0000256" key="6">
    <source>
        <dbReference type="ARBA" id="ARBA00022516"/>
    </source>
</evidence>
<dbReference type="STRING" id="943830.A4A58_20530"/>
<dbReference type="GO" id="GO:0046872">
    <property type="term" value="F:metal ion binding"/>
    <property type="evidence" value="ECO:0007669"/>
    <property type="project" value="UniProtKB-KW"/>
</dbReference>
<dbReference type="InterPro" id="IPR000829">
    <property type="entry name" value="DAGK"/>
</dbReference>
<feature type="binding site" evidence="23">
    <location>
        <position position="70"/>
    </location>
    <ligand>
        <name>a divalent metal cation</name>
        <dbReference type="ChEBI" id="CHEBI:60240"/>
    </ligand>
</feature>